<proteinExistence type="predicted"/>
<feature type="domain" description="EF-hand" evidence="14">
    <location>
        <begin position="125"/>
        <end position="145"/>
    </location>
</feature>
<evidence type="ECO:0000256" key="3">
    <source>
        <dbReference type="ARBA" id="ARBA00004496"/>
    </source>
</evidence>
<reference evidence="15 16" key="1">
    <citation type="journal article" date="2013" name="Proc. Natl. Acad. Sci. U.S.A.">
        <title>The king cobra genome reveals dynamic gene evolution and adaptation in the snake venom system.</title>
        <authorList>
            <person name="Vonk F.J."/>
            <person name="Casewell N.R."/>
            <person name="Henkel C.V."/>
            <person name="Heimberg A.M."/>
            <person name="Jansen H.J."/>
            <person name="McCleary R.J."/>
            <person name="Kerkkamp H.M."/>
            <person name="Vos R.A."/>
            <person name="Guerreiro I."/>
            <person name="Calvete J.J."/>
            <person name="Wuster W."/>
            <person name="Woods A.E."/>
            <person name="Logan J.M."/>
            <person name="Harrison R.A."/>
            <person name="Castoe T.A."/>
            <person name="de Koning A.P."/>
            <person name="Pollock D.D."/>
            <person name="Yandell M."/>
            <person name="Calderon D."/>
            <person name="Renjifo C."/>
            <person name="Currier R.B."/>
            <person name="Salgado D."/>
            <person name="Pla D."/>
            <person name="Sanz L."/>
            <person name="Hyder A.S."/>
            <person name="Ribeiro J.M."/>
            <person name="Arntzen J.W."/>
            <person name="van den Thillart G.E."/>
            <person name="Boetzer M."/>
            <person name="Pirovano W."/>
            <person name="Dirks R.P."/>
            <person name="Spaink H.P."/>
            <person name="Duboule D."/>
            <person name="McGlinn E."/>
            <person name="Kini R.M."/>
            <person name="Richardson M.K."/>
        </authorList>
    </citation>
    <scope>NUCLEOTIDE SEQUENCE</scope>
    <source>
        <tissue evidence="15">Blood</tissue>
    </source>
</reference>
<comment type="caution">
    <text evidence="15">The sequence shown here is derived from an EMBL/GenBank/DDBJ whole genome shotgun (WGS) entry which is preliminary data.</text>
</comment>
<evidence type="ECO:0000256" key="10">
    <source>
        <dbReference type="ARBA" id="ARBA00022842"/>
    </source>
</evidence>
<dbReference type="InterPro" id="IPR051433">
    <property type="entry name" value="CIBP"/>
</dbReference>
<evidence type="ECO:0000256" key="9">
    <source>
        <dbReference type="ARBA" id="ARBA00022737"/>
    </source>
</evidence>
<dbReference type="EMBL" id="AZIM01001738">
    <property type="protein sequence ID" value="ETE65881.1"/>
    <property type="molecule type" value="Genomic_DNA"/>
</dbReference>
<dbReference type="GO" id="GO:0005509">
    <property type="term" value="F:calcium ion binding"/>
    <property type="evidence" value="ECO:0007669"/>
    <property type="project" value="InterPro"/>
</dbReference>
<evidence type="ECO:0000256" key="5">
    <source>
        <dbReference type="ARBA" id="ARBA00004645"/>
    </source>
</evidence>
<dbReference type="GO" id="GO:0005737">
    <property type="term" value="C:cytoplasm"/>
    <property type="evidence" value="ECO:0007669"/>
    <property type="project" value="UniProtKB-SubCell"/>
</dbReference>
<keyword evidence="11" id="KW-0472">Membrane</keyword>
<dbReference type="GO" id="GO:0001917">
    <property type="term" value="C:photoreceptor inner segment"/>
    <property type="evidence" value="ECO:0007669"/>
    <property type="project" value="UniProtKB-SubCell"/>
</dbReference>
<dbReference type="InterPro" id="IPR002048">
    <property type="entry name" value="EF_hand_dom"/>
</dbReference>
<dbReference type="GO" id="GO:0005886">
    <property type="term" value="C:plasma membrane"/>
    <property type="evidence" value="ECO:0007669"/>
    <property type="project" value="UniProtKB-SubCell"/>
</dbReference>
<keyword evidence="16" id="KW-1185">Reference proteome</keyword>
<evidence type="ECO:0000256" key="2">
    <source>
        <dbReference type="ARBA" id="ARBA00004437"/>
    </source>
</evidence>
<keyword evidence="9" id="KW-0677">Repeat</keyword>
<keyword evidence="8" id="KW-0479">Metal-binding</keyword>
<feature type="non-terminal residue" evidence="15">
    <location>
        <position position="145"/>
    </location>
</feature>
<organism evidence="15 16">
    <name type="scientific">Ophiophagus hannah</name>
    <name type="common">King cobra</name>
    <name type="synonym">Naja hannah</name>
    <dbReference type="NCBI Taxonomy" id="8665"/>
    <lineage>
        <taxon>Eukaryota</taxon>
        <taxon>Metazoa</taxon>
        <taxon>Chordata</taxon>
        <taxon>Craniata</taxon>
        <taxon>Vertebrata</taxon>
        <taxon>Euteleostomi</taxon>
        <taxon>Lepidosauria</taxon>
        <taxon>Squamata</taxon>
        <taxon>Bifurcata</taxon>
        <taxon>Unidentata</taxon>
        <taxon>Episquamata</taxon>
        <taxon>Toxicofera</taxon>
        <taxon>Serpentes</taxon>
        <taxon>Colubroidea</taxon>
        <taxon>Elapidae</taxon>
        <taxon>Elapinae</taxon>
        <taxon>Ophiophagus</taxon>
    </lineage>
</organism>
<feature type="non-terminal residue" evidence="15">
    <location>
        <position position="1"/>
    </location>
</feature>
<dbReference type="GO" id="GO:0007229">
    <property type="term" value="P:integrin-mediated signaling pathway"/>
    <property type="evidence" value="ECO:0007669"/>
    <property type="project" value="UniProtKB-KW"/>
</dbReference>
<dbReference type="SUPFAM" id="SSF47473">
    <property type="entry name" value="EF-hand"/>
    <property type="match status" value="1"/>
</dbReference>
<keyword evidence="6" id="KW-1003">Cell membrane</keyword>
<protein>
    <recommendedName>
        <fullName evidence="13">Calcium and integrin-binding family member 2</fullName>
    </recommendedName>
</protein>
<evidence type="ECO:0000256" key="11">
    <source>
        <dbReference type="ARBA" id="ARBA00023136"/>
    </source>
</evidence>
<comment type="subcellular location">
    <subcellularLocation>
        <location evidence="1">Cell membrane</location>
    </subcellularLocation>
    <subcellularLocation>
        <location evidence="4">Cell projection</location>
        <location evidence="4">Cilium</location>
        <location evidence="4">Photoreceptor outer segment</location>
    </subcellularLocation>
    <subcellularLocation>
        <location evidence="5">Cell projection</location>
        <location evidence="5">Stereocilium</location>
    </subcellularLocation>
    <subcellularLocation>
        <location evidence="3">Cytoplasm</location>
    </subcellularLocation>
    <subcellularLocation>
        <location evidence="2">Photoreceptor inner segment</location>
    </subcellularLocation>
</comment>
<dbReference type="PROSITE" id="PS50222">
    <property type="entry name" value="EF_HAND_2"/>
    <property type="match status" value="1"/>
</dbReference>
<dbReference type="GO" id="GO:0055074">
    <property type="term" value="P:calcium ion homeostasis"/>
    <property type="evidence" value="ECO:0007669"/>
    <property type="project" value="TreeGrafter"/>
</dbReference>
<evidence type="ECO:0000256" key="4">
    <source>
        <dbReference type="ARBA" id="ARBA00004504"/>
    </source>
</evidence>
<evidence type="ECO:0000313" key="16">
    <source>
        <dbReference type="Proteomes" id="UP000018936"/>
    </source>
</evidence>
<dbReference type="PANTHER" id="PTHR45791">
    <property type="entry name" value="CALCIUM AND INTEGRIN BINDING FAMILY MEMBER 2"/>
    <property type="match status" value="1"/>
</dbReference>
<dbReference type="GO" id="GO:0032420">
    <property type="term" value="C:stereocilium"/>
    <property type="evidence" value="ECO:0007669"/>
    <property type="project" value="UniProtKB-SubCell"/>
</dbReference>
<dbReference type="OrthoDB" id="114727at2759"/>
<dbReference type="Gene3D" id="1.10.238.10">
    <property type="entry name" value="EF-hand"/>
    <property type="match status" value="2"/>
</dbReference>
<keyword evidence="15" id="KW-0401">Integrin</keyword>
<dbReference type="GO" id="GO:0001750">
    <property type="term" value="C:photoreceptor outer segment"/>
    <property type="evidence" value="ECO:0007669"/>
    <property type="project" value="UniProtKB-SubCell"/>
</dbReference>
<evidence type="ECO:0000256" key="8">
    <source>
        <dbReference type="ARBA" id="ARBA00022723"/>
    </source>
</evidence>
<name>V8NV81_OPHHA</name>
<evidence type="ECO:0000313" key="15">
    <source>
        <dbReference type="EMBL" id="ETE65881.1"/>
    </source>
</evidence>
<accession>V8NV81</accession>
<dbReference type="PANTHER" id="PTHR45791:SF5">
    <property type="entry name" value="CALCIUM AND INTEGRIN-BINDING FAMILY MEMBER 2"/>
    <property type="match status" value="1"/>
</dbReference>
<evidence type="ECO:0000256" key="7">
    <source>
        <dbReference type="ARBA" id="ARBA00022490"/>
    </source>
</evidence>
<evidence type="ECO:0000256" key="12">
    <source>
        <dbReference type="ARBA" id="ARBA00023273"/>
    </source>
</evidence>
<evidence type="ECO:0000256" key="6">
    <source>
        <dbReference type="ARBA" id="ARBA00022475"/>
    </source>
</evidence>
<sequence length="145" mass="16798">MTLLEAGNQTLPKYHLLGPYLRLFPHRLHGRYHELAPNMVPMDYTKNPDVKLPLQLIENMPELKENPFRQRIVHSFSEDPEGSLSFNDFVDMFSVLNFNTDNFICKSDLEQTLNKLTKEELTEEEVSLVCEKVIEEADMDGDGKL</sequence>
<evidence type="ECO:0000256" key="13">
    <source>
        <dbReference type="ARBA" id="ARBA00044988"/>
    </source>
</evidence>
<keyword evidence="12" id="KW-0966">Cell projection</keyword>
<evidence type="ECO:0000259" key="14">
    <source>
        <dbReference type="PROSITE" id="PS50222"/>
    </source>
</evidence>
<dbReference type="InterPro" id="IPR011992">
    <property type="entry name" value="EF-hand-dom_pair"/>
</dbReference>
<keyword evidence="7" id="KW-0963">Cytoplasm</keyword>
<gene>
    <name evidence="15" type="primary">Cib2</name>
    <name evidence="15" type="ORF">L345_08351</name>
</gene>
<evidence type="ECO:0000256" key="1">
    <source>
        <dbReference type="ARBA" id="ARBA00004236"/>
    </source>
</evidence>
<keyword evidence="10" id="KW-0460">Magnesium</keyword>
<dbReference type="Proteomes" id="UP000018936">
    <property type="component" value="Unassembled WGS sequence"/>
</dbReference>
<dbReference type="GO" id="GO:0000287">
    <property type="term" value="F:magnesium ion binding"/>
    <property type="evidence" value="ECO:0007669"/>
    <property type="project" value="TreeGrafter"/>
</dbReference>
<dbReference type="AlphaFoldDB" id="V8NV81"/>